<keyword evidence="1" id="KW-0812">Transmembrane</keyword>
<keyword evidence="3" id="KW-1185">Reference proteome</keyword>
<keyword evidence="1" id="KW-1133">Transmembrane helix</keyword>
<dbReference type="CDD" id="cd23553">
    <property type="entry name" value="TFP_LU_ECD_Ly6PGE"/>
    <property type="match status" value="1"/>
</dbReference>
<dbReference type="EMBL" id="DS469657">
    <property type="protein sequence ID" value="EDO36960.1"/>
    <property type="molecule type" value="Genomic_DNA"/>
</dbReference>
<evidence type="ECO:0000256" key="1">
    <source>
        <dbReference type="SAM" id="Phobius"/>
    </source>
</evidence>
<sequence>MALDCYVCKTSSAESKQGWSACSKNSTGTCPSGMTKCIKLEAEDKEGNKAYLKGCGNDASCKADNIDVCKRDGVKCELNCCSGNLCNAGVFPVASGITLMACGLAALWMF</sequence>
<dbReference type="SUPFAM" id="SSF57302">
    <property type="entry name" value="Snake toxin-like"/>
    <property type="match status" value="1"/>
</dbReference>
<evidence type="ECO:0000313" key="2">
    <source>
        <dbReference type="EMBL" id="EDO36960.1"/>
    </source>
</evidence>
<dbReference type="KEGG" id="nve:5508463"/>
<accession>A7SH51</accession>
<dbReference type="OMA" id="IIMACAM"/>
<dbReference type="AlphaFoldDB" id="A7SH51"/>
<feature type="transmembrane region" description="Helical" evidence="1">
    <location>
        <begin position="89"/>
        <end position="109"/>
    </location>
</feature>
<evidence type="ECO:0000313" key="3">
    <source>
        <dbReference type="Proteomes" id="UP000001593"/>
    </source>
</evidence>
<dbReference type="HOGENOM" id="CLU_2173943_0_0_1"/>
<dbReference type="InParanoid" id="A7SH51"/>
<dbReference type="Gene3D" id="2.10.60.10">
    <property type="entry name" value="CD59"/>
    <property type="match status" value="1"/>
</dbReference>
<name>A7SH51_NEMVE</name>
<dbReference type="PhylomeDB" id="A7SH51"/>
<dbReference type="InterPro" id="IPR045860">
    <property type="entry name" value="Snake_toxin-like_sf"/>
</dbReference>
<protein>
    <submittedName>
        <fullName evidence="2">Uncharacterized protein</fullName>
    </submittedName>
</protein>
<reference evidence="2 3" key="1">
    <citation type="journal article" date="2007" name="Science">
        <title>Sea anemone genome reveals ancestral eumetazoan gene repertoire and genomic organization.</title>
        <authorList>
            <person name="Putnam N.H."/>
            <person name="Srivastava M."/>
            <person name="Hellsten U."/>
            <person name="Dirks B."/>
            <person name="Chapman J."/>
            <person name="Salamov A."/>
            <person name="Terry A."/>
            <person name="Shapiro H."/>
            <person name="Lindquist E."/>
            <person name="Kapitonov V.V."/>
            <person name="Jurka J."/>
            <person name="Genikhovich G."/>
            <person name="Grigoriev I.V."/>
            <person name="Lucas S.M."/>
            <person name="Steele R.E."/>
            <person name="Finnerty J.R."/>
            <person name="Technau U."/>
            <person name="Martindale M.Q."/>
            <person name="Rokhsar D.S."/>
        </authorList>
    </citation>
    <scope>NUCLEOTIDE SEQUENCE [LARGE SCALE GENOMIC DNA]</scope>
    <source>
        <strain evidence="3">CH2 X CH6</strain>
    </source>
</reference>
<keyword evidence="1" id="KW-0472">Membrane</keyword>
<dbReference type="Proteomes" id="UP000001593">
    <property type="component" value="Unassembled WGS sequence"/>
</dbReference>
<organism evidence="2 3">
    <name type="scientific">Nematostella vectensis</name>
    <name type="common">Starlet sea anemone</name>
    <dbReference type="NCBI Taxonomy" id="45351"/>
    <lineage>
        <taxon>Eukaryota</taxon>
        <taxon>Metazoa</taxon>
        <taxon>Cnidaria</taxon>
        <taxon>Anthozoa</taxon>
        <taxon>Hexacorallia</taxon>
        <taxon>Actiniaria</taxon>
        <taxon>Edwardsiidae</taxon>
        <taxon>Nematostella</taxon>
    </lineage>
</organism>
<proteinExistence type="predicted"/>
<gene>
    <name evidence="2" type="ORF">NEMVEDRAFT_v1g212210</name>
</gene>